<feature type="region of interest" description="Disordered" evidence="1">
    <location>
        <begin position="275"/>
        <end position="299"/>
    </location>
</feature>
<feature type="compositionally biased region" description="Polar residues" evidence="1">
    <location>
        <begin position="282"/>
        <end position="292"/>
    </location>
</feature>
<evidence type="ECO:0000313" key="3">
    <source>
        <dbReference type="Proteomes" id="UP000256269"/>
    </source>
</evidence>
<proteinExistence type="predicted"/>
<evidence type="ECO:0000313" key="2">
    <source>
        <dbReference type="EMBL" id="REH47311.1"/>
    </source>
</evidence>
<reference evidence="2 3" key="1">
    <citation type="submission" date="2018-08" db="EMBL/GenBank/DDBJ databases">
        <title>Genomic Encyclopedia of Archaeal and Bacterial Type Strains, Phase II (KMG-II): from individual species to whole genera.</title>
        <authorList>
            <person name="Goeker M."/>
        </authorList>
    </citation>
    <scope>NUCLEOTIDE SEQUENCE [LARGE SCALE GENOMIC DNA]</scope>
    <source>
        <strain evidence="2 3">DSM 45791</strain>
    </source>
</reference>
<dbReference type="AlphaFoldDB" id="A0A3E0HLK6"/>
<dbReference type="EMBL" id="QUNO01000006">
    <property type="protein sequence ID" value="REH47311.1"/>
    <property type="molecule type" value="Genomic_DNA"/>
</dbReference>
<gene>
    <name evidence="2" type="ORF">BCF44_106476</name>
</gene>
<evidence type="ECO:0000256" key="1">
    <source>
        <dbReference type="SAM" id="MobiDB-lite"/>
    </source>
</evidence>
<comment type="caution">
    <text evidence="2">The sequence shown here is derived from an EMBL/GenBank/DDBJ whole genome shotgun (WGS) entry which is preliminary data.</text>
</comment>
<accession>A0A3E0HLK6</accession>
<organism evidence="2 3">
    <name type="scientific">Kutzneria buriramensis</name>
    <dbReference type="NCBI Taxonomy" id="1045776"/>
    <lineage>
        <taxon>Bacteria</taxon>
        <taxon>Bacillati</taxon>
        <taxon>Actinomycetota</taxon>
        <taxon>Actinomycetes</taxon>
        <taxon>Pseudonocardiales</taxon>
        <taxon>Pseudonocardiaceae</taxon>
        <taxon>Kutzneria</taxon>
    </lineage>
</organism>
<sequence length="299" mass="33268">MAEFERPWPGWIDGTVRPYVAAYAYLLGGFAAFDQLGGFNRLALTWRVFGKDAVDEAQAQVAEVLTGWGYRLGRRSDHRVVTVVCQALLLNRSPLLEDLTTDVFDQLRLGAGMRQWHVGTLFGIQRAVAALGFCDQPSFSVHGSMPAIEGTSGTWAEWVERWYATSTLTPKVRSIFRGTMAKAGRWLADQHPEITEPGQWTRQTCAAWVAAVDRMNVGDYIQRTFGLSKRAGQPITPRTKAGILTATRVFFRDCQEWEWIPRRFDPARALATHAAFRRSSDPTRGSSPTISGPNCCGPA</sequence>
<name>A0A3E0HLK6_9PSEU</name>
<dbReference type="Proteomes" id="UP000256269">
    <property type="component" value="Unassembled WGS sequence"/>
</dbReference>
<dbReference type="RefSeq" id="WP_246015328.1">
    <property type="nucleotide sequence ID" value="NZ_CP144375.1"/>
</dbReference>
<protein>
    <submittedName>
        <fullName evidence="2">Uncharacterized protein</fullName>
    </submittedName>
</protein>
<keyword evidence="3" id="KW-1185">Reference proteome</keyword>